<keyword evidence="3" id="KW-1185">Reference proteome</keyword>
<organism evidence="2 3">
    <name type="scientific">Tanacetum coccineum</name>
    <dbReference type="NCBI Taxonomy" id="301880"/>
    <lineage>
        <taxon>Eukaryota</taxon>
        <taxon>Viridiplantae</taxon>
        <taxon>Streptophyta</taxon>
        <taxon>Embryophyta</taxon>
        <taxon>Tracheophyta</taxon>
        <taxon>Spermatophyta</taxon>
        <taxon>Magnoliopsida</taxon>
        <taxon>eudicotyledons</taxon>
        <taxon>Gunneridae</taxon>
        <taxon>Pentapetalae</taxon>
        <taxon>asterids</taxon>
        <taxon>campanulids</taxon>
        <taxon>Asterales</taxon>
        <taxon>Asteraceae</taxon>
        <taxon>Asteroideae</taxon>
        <taxon>Anthemideae</taxon>
        <taxon>Anthemidinae</taxon>
        <taxon>Tanacetum</taxon>
    </lineage>
</organism>
<dbReference type="PANTHER" id="PTHR47481">
    <property type="match status" value="1"/>
</dbReference>
<reference evidence="2" key="1">
    <citation type="journal article" date="2022" name="Int. J. Mol. Sci.">
        <title>Draft Genome of Tanacetum Coccineum: Genomic Comparison of Closely Related Tanacetum-Family Plants.</title>
        <authorList>
            <person name="Yamashiro T."/>
            <person name="Shiraishi A."/>
            <person name="Nakayama K."/>
            <person name="Satake H."/>
        </authorList>
    </citation>
    <scope>NUCLEOTIDE SEQUENCE</scope>
</reference>
<protein>
    <submittedName>
        <fullName evidence="2">Zinc finger, CCHC-type containing protein</fullName>
    </submittedName>
</protein>
<sequence length="338" mass="37645">MTTSSANNSVFRGFFEKQKLTGPNFIDWYRQLRIVLSIKDKLNYLEQPIPPAPVAPAGQQVAPEILAAHTAWQAEQELLQTTRDFHSCKQEKGQSVSSYVLKMKGYIDNLERLGHPVTLVLAVSLILIGLRKKFDGFVQNYNMHSLGKTVNELHAMLKLHEQTLTLPKNNAPALHVIRAGKVQKGKKHKKPQPQMAARRQNQGNGKNKHAYAPKPKIPPPPKREDPAKDSICHECGETRHWKRNCLQYLAELLKKKKNTASGAGGSGIFTIKLNTFLNRSWIYDTGCGTHICNTTQGLRASRKLKPGALSLYVGNGQREAVEAIGKFDLSLPAGISLF</sequence>
<feature type="compositionally biased region" description="Basic and acidic residues" evidence="1">
    <location>
        <begin position="221"/>
        <end position="230"/>
    </location>
</feature>
<name>A0ABQ5CUZ5_9ASTR</name>
<evidence type="ECO:0000313" key="2">
    <source>
        <dbReference type="EMBL" id="GJT30327.1"/>
    </source>
</evidence>
<dbReference type="PANTHER" id="PTHR47481:SF31">
    <property type="entry name" value="OS01G0873500 PROTEIN"/>
    <property type="match status" value="1"/>
</dbReference>
<evidence type="ECO:0000256" key="1">
    <source>
        <dbReference type="SAM" id="MobiDB-lite"/>
    </source>
</evidence>
<dbReference type="Proteomes" id="UP001151760">
    <property type="component" value="Unassembled WGS sequence"/>
</dbReference>
<reference evidence="2" key="2">
    <citation type="submission" date="2022-01" db="EMBL/GenBank/DDBJ databases">
        <authorList>
            <person name="Yamashiro T."/>
            <person name="Shiraishi A."/>
            <person name="Satake H."/>
            <person name="Nakayama K."/>
        </authorList>
    </citation>
    <scope>NUCLEOTIDE SEQUENCE</scope>
</reference>
<evidence type="ECO:0000313" key="3">
    <source>
        <dbReference type="Proteomes" id="UP001151760"/>
    </source>
</evidence>
<feature type="compositionally biased region" description="Basic residues" evidence="1">
    <location>
        <begin position="181"/>
        <end position="191"/>
    </location>
</feature>
<proteinExistence type="predicted"/>
<dbReference type="SUPFAM" id="SSF57756">
    <property type="entry name" value="Retrovirus zinc finger-like domains"/>
    <property type="match status" value="1"/>
</dbReference>
<dbReference type="EMBL" id="BQNB010014616">
    <property type="protein sequence ID" value="GJT30327.1"/>
    <property type="molecule type" value="Genomic_DNA"/>
</dbReference>
<gene>
    <name evidence="2" type="ORF">Tco_0910602</name>
</gene>
<comment type="caution">
    <text evidence="2">The sequence shown here is derived from an EMBL/GenBank/DDBJ whole genome shotgun (WGS) entry which is preliminary data.</text>
</comment>
<accession>A0ABQ5CUZ5</accession>
<dbReference type="InterPro" id="IPR036875">
    <property type="entry name" value="Znf_CCHC_sf"/>
</dbReference>
<feature type="region of interest" description="Disordered" evidence="1">
    <location>
        <begin position="179"/>
        <end position="230"/>
    </location>
</feature>
<feature type="non-terminal residue" evidence="2">
    <location>
        <position position="1"/>
    </location>
</feature>